<protein>
    <submittedName>
        <fullName evidence="3">Uncharacterized protein</fullName>
    </submittedName>
</protein>
<evidence type="ECO:0000313" key="4">
    <source>
        <dbReference type="Proteomes" id="UP000242287"/>
    </source>
</evidence>
<accession>A0A2A9NGY6</accession>
<proteinExistence type="predicted"/>
<evidence type="ECO:0000256" key="1">
    <source>
        <dbReference type="SAM" id="MobiDB-lite"/>
    </source>
</evidence>
<keyword evidence="2" id="KW-0732">Signal</keyword>
<dbReference type="EMBL" id="KZ302143">
    <property type="protein sequence ID" value="PFH46982.1"/>
    <property type="molecule type" value="Genomic_DNA"/>
</dbReference>
<evidence type="ECO:0000313" key="3">
    <source>
        <dbReference type="EMBL" id="PFH46982.1"/>
    </source>
</evidence>
<feature type="chain" id="PRO_5012450967" evidence="2">
    <location>
        <begin position="21"/>
        <end position="149"/>
    </location>
</feature>
<organism evidence="3 4">
    <name type="scientific">Amanita thiersii Skay4041</name>
    <dbReference type="NCBI Taxonomy" id="703135"/>
    <lineage>
        <taxon>Eukaryota</taxon>
        <taxon>Fungi</taxon>
        <taxon>Dikarya</taxon>
        <taxon>Basidiomycota</taxon>
        <taxon>Agaricomycotina</taxon>
        <taxon>Agaricomycetes</taxon>
        <taxon>Agaricomycetidae</taxon>
        <taxon>Agaricales</taxon>
        <taxon>Pluteineae</taxon>
        <taxon>Amanitaceae</taxon>
        <taxon>Amanita</taxon>
    </lineage>
</organism>
<sequence>MHSFIPQLALIALTASSVIAAPTPWYHDGRPDKYSQTNTAITGNGGSAPGGSSYSGFDGVNIGSKNPGNGGDASSGNAFIARHGGDSRYVAPSSDSHGSAYTGQGGQAPGGNVNSGPSLISLFSYNGGPGGDASSGDANSIHGHHPYSR</sequence>
<feature type="region of interest" description="Disordered" evidence="1">
    <location>
        <begin position="27"/>
        <end position="115"/>
    </location>
</feature>
<reference evidence="3 4" key="1">
    <citation type="submission" date="2014-02" db="EMBL/GenBank/DDBJ databases">
        <title>Transposable element dynamics among asymbiotic and ectomycorrhizal Amanita fungi.</title>
        <authorList>
            <consortium name="DOE Joint Genome Institute"/>
            <person name="Hess J."/>
            <person name="Skrede I."/>
            <person name="Wolfe B."/>
            <person name="LaButti K."/>
            <person name="Ohm R.A."/>
            <person name="Grigoriev I.V."/>
            <person name="Pringle A."/>
        </authorList>
    </citation>
    <scope>NUCLEOTIDE SEQUENCE [LARGE SCALE GENOMIC DNA]</scope>
    <source>
        <strain evidence="3 4">SKay4041</strain>
    </source>
</reference>
<gene>
    <name evidence="3" type="ORF">AMATHDRAFT_7195</name>
</gene>
<dbReference type="AlphaFoldDB" id="A0A2A9NGY6"/>
<feature type="compositionally biased region" description="Polar residues" evidence="1">
    <location>
        <begin position="93"/>
        <end position="102"/>
    </location>
</feature>
<dbReference type="Proteomes" id="UP000242287">
    <property type="component" value="Unassembled WGS sequence"/>
</dbReference>
<keyword evidence="4" id="KW-1185">Reference proteome</keyword>
<feature type="signal peptide" evidence="2">
    <location>
        <begin position="1"/>
        <end position="20"/>
    </location>
</feature>
<name>A0A2A9NGY6_9AGAR</name>
<evidence type="ECO:0000256" key="2">
    <source>
        <dbReference type="SAM" id="SignalP"/>
    </source>
</evidence>